<comment type="caution">
    <text evidence="2">The sequence shown here is derived from an EMBL/GenBank/DDBJ whole genome shotgun (WGS) entry which is preliminary data.</text>
</comment>
<dbReference type="InterPro" id="IPR011005">
    <property type="entry name" value="Dihydropteroate_synth-like_sf"/>
</dbReference>
<dbReference type="GO" id="GO:0046654">
    <property type="term" value="P:tetrahydrofolate biosynthetic process"/>
    <property type="evidence" value="ECO:0007669"/>
    <property type="project" value="TreeGrafter"/>
</dbReference>
<dbReference type="PROSITE" id="PS50972">
    <property type="entry name" value="PTERIN_BINDING"/>
    <property type="match status" value="1"/>
</dbReference>
<dbReference type="PANTHER" id="PTHR20941">
    <property type="entry name" value="FOLATE SYNTHESIS PROTEINS"/>
    <property type="match status" value="1"/>
</dbReference>
<feature type="non-terminal residue" evidence="2">
    <location>
        <position position="75"/>
    </location>
</feature>
<dbReference type="EMBL" id="BARS01023188">
    <property type="protein sequence ID" value="GAG08637.1"/>
    <property type="molecule type" value="Genomic_DNA"/>
</dbReference>
<dbReference type="Pfam" id="PF00809">
    <property type="entry name" value="Pterin_bind"/>
    <property type="match status" value="1"/>
</dbReference>
<proteinExistence type="predicted"/>
<evidence type="ECO:0000313" key="2">
    <source>
        <dbReference type="EMBL" id="GAG08637.1"/>
    </source>
</evidence>
<evidence type="ECO:0000259" key="1">
    <source>
        <dbReference type="PROSITE" id="PS50972"/>
    </source>
</evidence>
<dbReference type="GO" id="GO:0004156">
    <property type="term" value="F:dihydropteroate synthase activity"/>
    <property type="evidence" value="ECO:0007669"/>
    <property type="project" value="TreeGrafter"/>
</dbReference>
<name>X0VBE8_9ZZZZ</name>
<dbReference type="InterPro" id="IPR045031">
    <property type="entry name" value="DHP_synth-like"/>
</dbReference>
<feature type="domain" description="Pterin-binding" evidence="1">
    <location>
        <begin position="17"/>
        <end position="75"/>
    </location>
</feature>
<dbReference type="InterPro" id="IPR000489">
    <property type="entry name" value="Pterin-binding_dom"/>
</dbReference>
<accession>X0VBE8</accession>
<dbReference type="AlphaFoldDB" id="X0VBE8"/>
<dbReference type="PROSITE" id="PS00793">
    <property type="entry name" value="DHPS_2"/>
    <property type="match status" value="1"/>
</dbReference>
<reference evidence="2" key="1">
    <citation type="journal article" date="2014" name="Front. Microbiol.">
        <title>High frequency of phylogenetically diverse reductive dehalogenase-homologous genes in deep subseafloor sedimentary metagenomes.</title>
        <authorList>
            <person name="Kawai M."/>
            <person name="Futagami T."/>
            <person name="Toyoda A."/>
            <person name="Takaki Y."/>
            <person name="Nishi S."/>
            <person name="Hori S."/>
            <person name="Arai W."/>
            <person name="Tsubouchi T."/>
            <person name="Morono Y."/>
            <person name="Uchiyama I."/>
            <person name="Ito T."/>
            <person name="Fujiyama A."/>
            <person name="Inagaki F."/>
            <person name="Takami H."/>
        </authorList>
    </citation>
    <scope>NUCLEOTIDE SEQUENCE</scope>
    <source>
        <strain evidence="2">Expedition CK06-06</strain>
    </source>
</reference>
<dbReference type="GO" id="GO:0005829">
    <property type="term" value="C:cytosol"/>
    <property type="evidence" value="ECO:0007669"/>
    <property type="project" value="TreeGrafter"/>
</dbReference>
<dbReference type="PROSITE" id="PS00792">
    <property type="entry name" value="DHPS_1"/>
    <property type="match status" value="1"/>
</dbReference>
<sequence length="75" mass="7904">MATSLEEILKSHRTRRPIVMGVLNVTPDSFSDGGRFYDPAAAVAQALRMVAEGADVIDVGAESTRPGSARISASE</sequence>
<organism evidence="2">
    <name type="scientific">marine sediment metagenome</name>
    <dbReference type="NCBI Taxonomy" id="412755"/>
    <lineage>
        <taxon>unclassified sequences</taxon>
        <taxon>metagenomes</taxon>
        <taxon>ecological metagenomes</taxon>
    </lineage>
</organism>
<dbReference type="Gene3D" id="3.20.20.20">
    <property type="entry name" value="Dihydropteroate synthase-like"/>
    <property type="match status" value="1"/>
</dbReference>
<dbReference type="SUPFAM" id="SSF51717">
    <property type="entry name" value="Dihydropteroate synthetase-like"/>
    <property type="match status" value="1"/>
</dbReference>
<protein>
    <recommendedName>
        <fullName evidence="1">Pterin-binding domain-containing protein</fullName>
    </recommendedName>
</protein>
<dbReference type="PANTHER" id="PTHR20941:SF1">
    <property type="entry name" value="FOLIC ACID SYNTHESIS PROTEIN FOL1"/>
    <property type="match status" value="1"/>
</dbReference>
<gene>
    <name evidence="2" type="ORF">S01H1_36947</name>
</gene>